<dbReference type="Gene3D" id="3.40.50.12370">
    <property type="match status" value="1"/>
</dbReference>
<name>A0ABD5ZFR7_9EURY</name>
<sequence>MEKSLERDLGIFSVLAISIGAMVGSGIFILPALAVDIAGPAVIFAYVLAGVLVLPAALSKSEMATAMPEAGGTYLFIERGMGPLLGTIAGIGTWFSLSFKGALALVGGVPYLLLLFDVPSSVVTPVALVLAALLVLVNLVGAKQTGRLQVGIVAVMLAALVWFVVGGTPSVQSTNYQPFFSGGAGGLLAATGLVFVSYAGVTKIASVAEEVENPDRNIPLGILGSLIFTTFLYTLIVAVMVGVTDRGALAESVTPMALAAEATLGTPGIIAVVVAAVLALVSTANAGVLSSSRYPFAMSRDNLVPPSLSKISDRFGTPSTSITVTGVVLLLLIAFFPILDIAKLASAFQILVFVLVNLAVIAFREGNVEYEPSFTSPLYPWVQLFGAASGAVLLTQMGTVPIVGAVVLVAAGIAWFFVYARGRIDREGAAIDAVRQEVSRNAVERTEETMDSWASDYRVLVALPHDISKTRERSLVRVAADLARGNNGRVTVTRFEEVPDQVALTHASEIESPADIRFERQTAELCEEFDVPVEYGAIVSHDTKHAVVNYADHAEADVLLMEHPDTSLNVRDRLFGSDTDWMLAHATCDVALLDDRGLDEIQTVELLTSEGPYDPTKVAVADAIATQSGADILLNHAADAGDSAARTKTLERYKSEIAQLCSAPVKTGTLVADGGPNHPTETGDILIIGVEDDLSALSTRDDHAVIDHWGDSVLAVQGRSTVTRSRLERALDRWLF</sequence>
<evidence type="ECO:0000256" key="3">
    <source>
        <dbReference type="ARBA" id="ARBA00022692"/>
    </source>
</evidence>
<dbReference type="CDD" id="cd00293">
    <property type="entry name" value="USP-like"/>
    <property type="match status" value="1"/>
</dbReference>
<dbReference type="SUPFAM" id="SSF52402">
    <property type="entry name" value="Adenine nucleotide alpha hydrolases-like"/>
    <property type="match status" value="1"/>
</dbReference>
<feature type="transmembrane region" description="Helical" evidence="6">
    <location>
        <begin position="12"/>
        <end position="31"/>
    </location>
</feature>
<evidence type="ECO:0000256" key="1">
    <source>
        <dbReference type="ARBA" id="ARBA00004651"/>
    </source>
</evidence>
<feature type="domain" description="UspA" evidence="7">
    <location>
        <begin position="463"/>
        <end position="592"/>
    </location>
</feature>
<feature type="transmembrane region" description="Helical" evidence="6">
    <location>
        <begin position="264"/>
        <end position="290"/>
    </location>
</feature>
<dbReference type="Pfam" id="PF13520">
    <property type="entry name" value="AA_permease_2"/>
    <property type="match status" value="1"/>
</dbReference>
<evidence type="ECO:0000256" key="6">
    <source>
        <dbReference type="SAM" id="Phobius"/>
    </source>
</evidence>
<feature type="transmembrane region" description="Helical" evidence="6">
    <location>
        <begin position="320"/>
        <end position="339"/>
    </location>
</feature>
<dbReference type="Proteomes" id="UP001596481">
    <property type="component" value="Unassembled WGS sequence"/>
</dbReference>
<keyword evidence="5 6" id="KW-0472">Membrane</keyword>
<proteinExistence type="predicted"/>
<dbReference type="PANTHER" id="PTHR42770:SF11">
    <property type="entry name" value="INNER MEMBRANE TRANSPORT PROTEIN YBAT"/>
    <property type="match status" value="1"/>
</dbReference>
<evidence type="ECO:0000313" key="9">
    <source>
        <dbReference type="Proteomes" id="UP001596481"/>
    </source>
</evidence>
<keyword evidence="9" id="KW-1185">Reference proteome</keyword>
<dbReference type="InterPro" id="IPR002293">
    <property type="entry name" value="AA/rel_permease1"/>
</dbReference>
<dbReference type="RefSeq" id="WP_390223425.1">
    <property type="nucleotide sequence ID" value="NZ_JBHTAA010000005.1"/>
</dbReference>
<accession>A0ABD5ZFR7</accession>
<evidence type="ECO:0000313" key="8">
    <source>
        <dbReference type="EMBL" id="MFC7204048.1"/>
    </source>
</evidence>
<keyword evidence="2" id="KW-1003">Cell membrane</keyword>
<dbReference type="Pfam" id="PF00582">
    <property type="entry name" value="Usp"/>
    <property type="match status" value="1"/>
</dbReference>
<dbReference type="AlphaFoldDB" id="A0ABD5ZFR7"/>
<evidence type="ECO:0000256" key="5">
    <source>
        <dbReference type="ARBA" id="ARBA00023136"/>
    </source>
</evidence>
<dbReference type="Gene3D" id="1.20.1740.10">
    <property type="entry name" value="Amino acid/polyamine transporter I"/>
    <property type="match status" value="1"/>
</dbReference>
<feature type="transmembrane region" description="Helical" evidence="6">
    <location>
        <begin position="222"/>
        <end position="244"/>
    </location>
</feature>
<protein>
    <submittedName>
        <fullName evidence="8">Universal stress protein</fullName>
    </submittedName>
</protein>
<comment type="caution">
    <text evidence="8">The sequence shown here is derived from an EMBL/GenBank/DDBJ whole genome shotgun (WGS) entry which is preliminary data.</text>
</comment>
<feature type="transmembrane region" description="Helical" evidence="6">
    <location>
        <begin position="37"/>
        <end position="58"/>
    </location>
</feature>
<dbReference type="InterPro" id="IPR050367">
    <property type="entry name" value="APC_superfamily"/>
</dbReference>
<dbReference type="GO" id="GO:0005886">
    <property type="term" value="C:plasma membrane"/>
    <property type="evidence" value="ECO:0007669"/>
    <property type="project" value="UniProtKB-SubCell"/>
</dbReference>
<keyword evidence="3 6" id="KW-0812">Transmembrane</keyword>
<evidence type="ECO:0000256" key="2">
    <source>
        <dbReference type="ARBA" id="ARBA00022475"/>
    </source>
</evidence>
<feature type="transmembrane region" description="Helical" evidence="6">
    <location>
        <begin position="84"/>
        <end position="116"/>
    </location>
</feature>
<evidence type="ECO:0000259" key="7">
    <source>
        <dbReference type="Pfam" id="PF00582"/>
    </source>
</evidence>
<feature type="transmembrane region" description="Helical" evidence="6">
    <location>
        <begin position="179"/>
        <end position="201"/>
    </location>
</feature>
<dbReference type="InterPro" id="IPR006016">
    <property type="entry name" value="UspA"/>
</dbReference>
<feature type="transmembrane region" description="Helical" evidence="6">
    <location>
        <begin position="376"/>
        <end position="394"/>
    </location>
</feature>
<feature type="transmembrane region" description="Helical" evidence="6">
    <location>
        <begin position="148"/>
        <end position="167"/>
    </location>
</feature>
<dbReference type="PANTHER" id="PTHR42770">
    <property type="entry name" value="AMINO ACID TRANSPORTER-RELATED"/>
    <property type="match status" value="1"/>
</dbReference>
<feature type="transmembrane region" description="Helical" evidence="6">
    <location>
        <begin position="345"/>
        <end position="364"/>
    </location>
</feature>
<dbReference type="EMBL" id="JBHTAA010000005">
    <property type="protein sequence ID" value="MFC7204048.1"/>
    <property type="molecule type" value="Genomic_DNA"/>
</dbReference>
<evidence type="ECO:0000256" key="4">
    <source>
        <dbReference type="ARBA" id="ARBA00022989"/>
    </source>
</evidence>
<keyword evidence="4 6" id="KW-1133">Transmembrane helix</keyword>
<gene>
    <name evidence="8" type="ORF">ACFQJC_11020</name>
</gene>
<comment type="subcellular location">
    <subcellularLocation>
        <location evidence="1">Cell membrane</location>
        <topology evidence="1">Multi-pass membrane protein</topology>
    </subcellularLocation>
</comment>
<reference evidence="8 9" key="1">
    <citation type="journal article" date="2019" name="Int. J. Syst. Evol. Microbiol.">
        <title>The Global Catalogue of Microorganisms (GCM) 10K type strain sequencing project: providing services to taxonomists for standard genome sequencing and annotation.</title>
        <authorList>
            <consortium name="The Broad Institute Genomics Platform"/>
            <consortium name="The Broad Institute Genome Sequencing Center for Infectious Disease"/>
            <person name="Wu L."/>
            <person name="Ma J."/>
        </authorList>
    </citation>
    <scope>NUCLEOTIDE SEQUENCE [LARGE SCALE GENOMIC DNA]</scope>
    <source>
        <strain evidence="8 9">DSM 29988</strain>
    </source>
</reference>
<organism evidence="8 9">
    <name type="scientific">Haloferax namakaokahaiae</name>
    <dbReference type="NCBI Taxonomy" id="1748331"/>
    <lineage>
        <taxon>Archaea</taxon>
        <taxon>Methanobacteriati</taxon>
        <taxon>Methanobacteriota</taxon>
        <taxon>Stenosarchaea group</taxon>
        <taxon>Halobacteria</taxon>
        <taxon>Halobacteriales</taxon>
        <taxon>Haloferacaceae</taxon>
        <taxon>Haloferax</taxon>
    </lineage>
</organism>
<feature type="transmembrane region" description="Helical" evidence="6">
    <location>
        <begin position="122"/>
        <end position="141"/>
    </location>
</feature>
<feature type="transmembrane region" description="Helical" evidence="6">
    <location>
        <begin position="400"/>
        <end position="420"/>
    </location>
</feature>